<dbReference type="Pfam" id="PF01804">
    <property type="entry name" value="Penicil_amidase"/>
    <property type="match status" value="1"/>
</dbReference>
<evidence type="ECO:0000256" key="5">
    <source>
        <dbReference type="PIRSR" id="PIRSR001227-2"/>
    </source>
</evidence>
<dbReference type="GO" id="GO:0046872">
    <property type="term" value="F:metal ion binding"/>
    <property type="evidence" value="ECO:0007669"/>
    <property type="project" value="UniProtKB-KW"/>
</dbReference>
<keyword evidence="8" id="KW-1185">Reference proteome</keyword>
<evidence type="ECO:0000256" key="3">
    <source>
        <dbReference type="ARBA" id="ARBA00023145"/>
    </source>
</evidence>
<organism evidence="7 8">
    <name type="scientific">Halovulum marinum</name>
    <dbReference type="NCBI Taxonomy" id="2662447"/>
    <lineage>
        <taxon>Bacteria</taxon>
        <taxon>Pseudomonadati</taxon>
        <taxon>Pseudomonadota</taxon>
        <taxon>Alphaproteobacteria</taxon>
        <taxon>Rhodobacterales</taxon>
        <taxon>Paracoccaceae</taxon>
        <taxon>Halovulum</taxon>
    </lineage>
</organism>
<dbReference type="Gene3D" id="1.10.1400.10">
    <property type="match status" value="1"/>
</dbReference>
<dbReference type="InterPro" id="IPR014395">
    <property type="entry name" value="Pen/GL7ACA/AHL_acylase"/>
</dbReference>
<protein>
    <submittedName>
        <fullName evidence="7">Penicillin acylase family protein</fullName>
    </submittedName>
</protein>
<evidence type="ECO:0000256" key="6">
    <source>
        <dbReference type="SAM" id="SignalP"/>
    </source>
</evidence>
<feature type="signal peptide" evidence="6">
    <location>
        <begin position="1"/>
        <end position="22"/>
    </location>
</feature>
<dbReference type="InterPro" id="IPR043147">
    <property type="entry name" value="Penicillin_amidase_A-knob"/>
</dbReference>
<keyword evidence="6" id="KW-0732">Signal</keyword>
<feature type="binding site" evidence="5">
    <location>
        <position position="333"/>
    </location>
    <ligand>
        <name>Ca(2+)</name>
        <dbReference type="ChEBI" id="CHEBI:29108"/>
    </ligand>
</feature>
<keyword evidence="3" id="KW-0865">Zymogen</keyword>
<accession>A0A6L5Z1S8</accession>
<keyword evidence="2" id="KW-0378">Hydrolase</keyword>
<dbReference type="PANTHER" id="PTHR34218:SF4">
    <property type="entry name" value="ACYL-HOMOSERINE LACTONE ACYLASE QUIP"/>
    <property type="match status" value="1"/>
</dbReference>
<dbReference type="Gene3D" id="2.30.120.10">
    <property type="match status" value="1"/>
</dbReference>
<feature type="chain" id="PRO_5026831269" evidence="6">
    <location>
        <begin position="23"/>
        <end position="835"/>
    </location>
</feature>
<evidence type="ECO:0000256" key="4">
    <source>
        <dbReference type="PIRSR" id="PIRSR001227-1"/>
    </source>
</evidence>
<dbReference type="Gene3D" id="3.60.20.10">
    <property type="entry name" value="Glutamine Phosphoribosylpyrophosphate, subunit 1, domain 1"/>
    <property type="match status" value="1"/>
</dbReference>
<dbReference type="GO" id="GO:0016811">
    <property type="term" value="F:hydrolase activity, acting on carbon-nitrogen (but not peptide) bonds, in linear amides"/>
    <property type="evidence" value="ECO:0007669"/>
    <property type="project" value="InterPro"/>
</dbReference>
<evidence type="ECO:0000313" key="7">
    <source>
        <dbReference type="EMBL" id="MSU89954.1"/>
    </source>
</evidence>
<dbReference type="EMBL" id="WIND01000006">
    <property type="protein sequence ID" value="MSU89954.1"/>
    <property type="molecule type" value="Genomic_DNA"/>
</dbReference>
<dbReference type="InterPro" id="IPR023343">
    <property type="entry name" value="Penicillin_amidase_dom1"/>
</dbReference>
<feature type="active site" description="Nucleophile" evidence="4">
    <location>
        <position position="261"/>
    </location>
</feature>
<comment type="cofactor">
    <cofactor evidence="5">
        <name>Ca(2+)</name>
        <dbReference type="ChEBI" id="CHEBI:29108"/>
    </cofactor>
    <text evidence="5">Binds 1 Ca(2+) ion per dimer.</text>
</comment>
<evidence type="ECO:0000313" key="8">
    <source>
        <dbReference type="Proteomes" id="UP000474957"/>
    </source>
</evidence>
<keyword evidence="5" id="KW-0106">Calcium</keyword>
<dbReference type="InterPro" id="IPR043146">
    <property type="entry name" value="Penicillin_amidase_N_B-knob"/>
</dbReference>
<dbReference type="Proteomes" id="UP000474957">
    <property type="component" value="Unassembled WGS sequence"/>
</dbReference>
<dbReference type="InterPro" id="IPR029055">
    <property type="entry name" value="Ntn_hydrolases_N"/>
</dbReference>
<dbReference type="RefSeq" id="WP_154446440.1">
    <property type="nucleotide sequence ID" value="NZ_WIND01000006.1"/>
</dbReference>
<feature type="binding site" evidence="5">
    <location>
        <position position="196"/>
    </location>
    <ligand>
        <name>Ca(2+)</name>
        <dbReference type="ChEBI" id="CHEBI:29108"/>
    </ligand>
</feature>
<dbReference type="PANTHER" id="PTHR34218">
    <property type="entry name" value="PEPTIDASE S45 PENICILLIN AMIDASE"/>
    <property type="match status" value="1"/>
</dbReference>
<dbReference type="Gene3D" id="1.10.439.10">
    <property type="entry name" value="Penicillin Amidohydrolase, domain 1"/>
    <property type="match status" value="1"/>
</dbReference>
<evidence type="ECO:0000256" key="1">
    <source>
        <dbReference type="ARBA" id="ARBA00006586"/>
    </source>
</evidence>
<comment type="similarity">
    <text evidence="1">Belongs to the peptidase S45 family.</text>
</comment>
<dbReference type="GO" id="GO:0017000">
    <property type="term" value="P:antibiotic biosynthetic process"/>
    <property type="evidence" value="ECO:0007669"/>
    <property type="project" value="InterPro"/>
</dbReference>
<sequence length="835" mass="91030">MTRTIFNWLLRALALATLLALAAAGLAYYLASHSLPDYDASYRLDDAPGEIEIVRDNYAVPHIFADNDAAVLFGLGFVHAQDRLWQMALSRRVAQGRLSELFGERTVEVDHLMRALDIYDIARRTADAQTDEVKAQLQAYADGVNAYIDLVRRDALGRGAPEFFLFEPEIAPWTPADSIAVMKAMGLRLTDKAAKEALRAALSLRLEPERVADILPEAPGAVVALPDYAGSLSVPRWQSAAAPAEPNPLSPERPVGLAGASNAFAAMPGRAAAGASLLATDPHLGLSAPGPMYLARLELQAGGVIGATIPGIPSILMGRNENVAWGLTSSYLDDQDIYIERLDPENPDRYETPEGMRPFRTRESVIQIDGAPPRTVPLRWTRHGPVIPAPHFSAAQITPRGHVAALAWTGFETDDRSIEAALGIMRAGSVDEVLELAEIYHAPSQNIVVADAETVALRAMGRAPRRLPEHDSQGRIPAAGWVARNDWQGYMDPADNPGATNPEGGIVVNTNNRTTDAPFPAHWSFDWGDTQRIQRAERLLNSREFHTLDSFIEIQNDTISPAARNLLPLIARNLWYQGEPAAQNTVGRQRQIALEALAKWNGEMSQHSFEPLVFTAWVRALQRRLVIDELGPLADRFARPDPLFLERVYRDVDGAAAWCDIRQSDTVETCQDMARLALDSALLELSESYGDRIDSWRWGAAHTAEHKHEVLGDVPLLGWLVNIRQETPGGDTTLRRGQTRGRGPTPYANVHASVFRAVVDFADPESSVFITSTGQSGHVLSRHYDDQALLWRRGEYISMALDPAVARGGAVGITRLRPGGAGGGLGGAGPSPAPQ</sequence>
<keyword evidence="5" id="KW-0479">Metal-binding</keyword>
<dbReference type="CDD" id="cd03747">
    <property type="entry name" value="Ntn_PGA_like"/>
    <property type="match status" value="1"/>
</dbReference>
<feature type="binding site" evidence="5">
    <location>
        <position position="336"/>
    </location>
    <ligand>
        <name>Ca(2+)</name>
        <dbReference type="ChEBI" id="CHEBI:29108"/>
    </ligand>
</feature>
<dbReference type="InterPro" id="IPR002692">
    <property type="entry name" value="S45"/>
</dbReference>
<evidence type="ECO:0000256" key="2">
    <source>
        <dbReference type="ARBA" id="ARBA00022801"/>
    </source>
</evidence>
<reference evidence="7 8" key="1">
    <citation type="submission" date="2019-10" db="EMBL/GenBank/DDBJ databases">
        <title>Cognatihalovulum marinum gen. nov. sp. nov., a new member of the family Rhodobacteraceae isolated from deep seawater of the Northwest Indian Ocean.</title>
        <authorList>
            <person name="Ruan C."/>
            <person name="Wang J."/>
            <person name="Zheng X."/>
            <person name="Song L."/>
            <person name="Zhu Y."/>
            <person name="Huang Y."/>
            <person name="Lu Z."/>
            <person name="Du W."/>
            <person name="Huang L."/>
            <person name="Dai X."/>
        </authorList>
    </citation>
    <scope>NUCLEOTIDE SEQUENCE [LARGE SCALE GENOMIC DNA]</scope>
    <source>
        <strain evidence="7 8">2CG4</strain>
    </source>
</reference>
<dbReference type="SUPFAM" id="SSF56235">
    <property type="entry name" value="N-terminal nucleophile aminohydrolases (Ntn hydrolases)"/>
    <property type="match status" value="1"/>
</dbReference>
<proteinExistence type="inferred from homology"/>
<gene>
    <name evidence="7" type="ORF">GE300_10070</name>
</gene>
<dbReference type="AlphaFoldDB" id="A0A6L5Z1S8"/>
<comment type="caution">
    <text evidence="7">The sequence shown here is derived from an EMBL/GenBank/DDBJ whole genome shotgun (WGS) entry which is preliminary data.</text>
</comment>
<name>A0A6L5Z1S8_9RHOB</name>
<dbReference type="PIRSF" id="PIRSF001227">
    <property type="entry name" value="Pen_acylase"/>
    <property type="match status" value="1"/>
</dbReference>